<accession>A0AAP0EUS7</accession>
<evidence type="ECO:0000313" key="2">
    <source>
        <dbReference type="Proteomes" id="UP001419268"/>
    </source>
</evidence>
<gene>
    <name evidence="1" type="ORF">Scep_023229</name>
</gene>
<name>A0AAP0EUS7_9MAGN</name>
<reference evidence="1 2" key="1">
    <citation type="submission" date="2024-01" db="EMBL/GenBank/DDBJ databases">
        <title>Genome assemblies of Stephania.</title>
        <authorList>
            <person name="Yang L."/>
        </authorList>
    </citation>
    <scope>NUCLEOTIDE SEQUENCE [LARGE SCALE GENOMIC DNA]</scope>
    <source>
        <strain evidence="1">JXDWG</strain>
        <tissue evidence="1">Leaf</tissue>
    </source>
</reference>
<comment type="caution">
    <text evidence="1">The sequence shown here is derived from an EMBL/GenBank/DDBJ whole genome shotgun (WGS) entry which is preliminary data.</text>
</comment>
<dbReference type="AlphaFoldDB" id="A0AAP0EUS7"/>
<dbReference type="Proteomes" id="UP001419268">
    <property type="component" value="Unassembled WGS sequence"/>
</dbReference>
<protein>
    <submittedName>
        <fullName evidence="1">Uncharacterized protein</fullName>
    </submittedName>
</protein>
<evidence type="ECO:0000313" key="1">
    <source>
        <dbReference type="EMBL" id="KAK9099799.1"/>
    </source>
</evidence>
<keyword evidence="2" id="KW-1185">Reference proteome</keyword>
<sequence length="64" mass="7207">MIKEGAIENVEVIFSMHLATQFPTGVCDLGKNLVELSRDSKAYFFSPHWSSVGLSLRYGEVTWN</sequence>
<dbReference type="EMBL" id="JBBNAG010000010">
    <property type="protein sequence ID" value="KAK9099799.1"/>
    <property type="molecule type" value="Genomic_DNA"/>
</dbReference>
<organism evidence="1 2">
    <name type="scientific">Stephania cephalantha</name>
    <dbReference type="NCBI Taxonomy" id="152367"/>
    <lineage>
        <taxon>Eukaryota</taxon>
        <taxon>Viridiplantae</taxon>
        <taxon>Streptophyta</taxon>
        <taxon>Embryophyta</taxon>
        <taxon>Tracheophyta</taxon>
        <taxon>Spermatophyta</taxon>
        <taxon>Magnoliopsida</taxon>
        <taxon>Ranunculales</taxon>
        <taxon>Menispermaceae</taxon>
        <taxon>Menispermoideae</taxon>
        <taxon>Cissampelideae</taxon>
        <taxon>Stephania</taxon>
    </lineage>
</organism>
<proteinExistence type="predicted"/>